<dbReference type="PANTHER" id="PTHR31435:SF10">
    <property type="entry name" value="BSR4717 PROTEIN"/>
    <property type="match status" value="1"/>
</dbReference>
<dbReference type="SUPFAM" id="SSF55729">
    <property type="entry name" value="Acyl-CoA N-acyltransferases (Nat)"/>
    <property type="match status" value="1"/>
</dbReference>
<dbReference type="EMBL" id="QFVR01000014">
    <property type="protein sequence ID" value="PWI24915.1"/>
    <property type="molecule type" value="Genomic_DNA"/>
</dbReference>
<dbReference type="CDD" id="cd04301">
    <property type="entry name" value="NAT_SF"/>
    <property type="match status" value="1"/>
</dbReference>
<feature type="domain" description="N-acetyltransferase" evidence="1">
    <location>
        <begin position="1"/>
        <end position="92"/>
    </location>
</feature>
<evidence type="ECO:0000313" key="3">
    <source>
        <dbReference type="EMBL" id="PWI24915.1"/>
    </source>
</evidence>
<dbReference type="InterPro" id="IPR016181">
    <property type="entry name" value="Acyl_CoA_acyltransferase"/>
</dbReference>
<dbReference type="OrthoDB" id="9793389at2"/>
<proteinExistence type="predicted"/>
<sequence>MEFTLKQLDGAGAFIYEKDGKVLAEISWTQLGDILVVEHTFVDDSLRGQGIAKQLVNRVSDYARAEGFKIEAVCSYVVAAFNRSTEYDDIKA</sequence>
<dbReference type="RefSeq" id="WP_109306458.1">
    <property type="nucleotide sequence ID" value="NZ_BJUF01000005.1"/>
</dbReference>
<reference evidence="3 4" key="1">
    <citation type="submission" date="2018-05" db="EMBL/GenBank/DDBJ databases">
        <title>Kurthia sibirica genome sequence.</title>
        <authorList>
            <person name="Maclea K.S."/>
            <person name="Goen A.E."/>
        </authorList>
    </citation>
    <scope>NUCLEOTIDE SEQUENCE [LARGE SCALE GENOMIC DNA]</scope>
    <source>
        <strain evidence="3 4">ATCC 49154</strain>
    </source>
</reference>
<dbReference type="Pfam" id="PF14542">
    <property type="entry name" value="Acetyltransf_CG"/>
    <property type="match status" value="1"/>
</dbReference>
<evidence type="ECO:0000259" key="1">
    <source>
        <dbReference type="PROSITE" id="PS51186"/>
    </source>
</evidence>
<dbReference type="PANTHER" id="PTHR31435">
    <property type="entry name" value="PROTEIN NATD1"/>
    <property type="match status" value="1"/>
</dbReference>
<keyword evidence="3" id="KW-0808">Transferase</keyword>
<dbReference type="PROSITE" id="PS51729">
    <property type="entry name" value="GNAT_YJDJ"/>
    <property type="match status" value="1"/>
</dbReference>
<name>A0A2U3AK69_9BACL</name>
<dbReference type="InterPro" id="IPR031165">
    <property type="entry name" value="GNAT_YJDJ"/>
</dbReference>
<evidence type="ECO:0000259" key="2">
    <source>
        <dbReference type="PROSITE" id="PS51729"/>
    </source>
</evidence>
<gene>
    <name evidence="3" type="ORF">DEX24_10910</name>
</gene>
<dbReference type="GO" id="GO:0016747">
    <property type="term" value="F:acyltransferase activity, transferring groups other than amino-acyl groups"/>
    <property type="evidence" value="ECO:0007669"/>
    <property type="project" value="InterPro"/>
</dbReference>
<feature type="domain" description="N-acetyltransferase" evidence="2">
    <location>
        <begin position="6"/>
        <end position="92"/>
    </location>
</feature>
<evidence type="ECO:0000313" key="4">
    <source>
        <dbReference type="Proteomes" id="UP000245938"/>
    </source>
</evidence>
<dbReference type="InterPro" id="IPR045057">
    <property type="entry name" value="Gcn5-rel_NAT"/>
</dbReference>
<dbReference type="PROSITE" id="PS51186">
    <property type="entry name" value="GNAT"/>
    <property type="match status" value="1"/>
</dbReference>
<keyword evidence="4" id="KW-1185">Reference proteome</keyword>
<organism evidence="3 4">
    <name type="scientific">Kurthia sibirica</name>
    <dbReference type="NCBI Taxonomy" id="202750"/>
    <lineage>
        <taxon>Bacteria</taxon>
        <taxon>Bacillati</taxon>
        <taxon>Bacillota</taxon>
        <taxon>Bacilli</taxon>
        <taxon>Bacillales</taxon>
        <taxon>Caryophanaceae</taxon>
        <taxon>Kurthia</taxon>
    </lineage>
</organism>
<dbReference type="AlphaFoldDB" id="A0A2U3AK69"/>
<dbReference type="InterPro" id="IPR000182">
    <property type="entry name" value="GNAT_dom"/>
</dbReference>
<accession>A0A2U3AK69</accession>
<comment type="caution">
    <text evidence="3">The sequence shown here is derived from an EMBL/GenBank/DDBJ whole genome shotgun (WGS) entry which is preliminary data.</text>
</comment>
<dbReference type="Proteomes" id="UP000245938">
    <property type="component" value="Unassembled WGS sequence"/>
</dbReference>
<protein>
    <submittedName>
        <fullName evidence="3">GNAT family N-acetyltransferase</fullName>
    </submittedName>
</protein>
<dbReference type="Gene3D" id="3.40.630.30">
    <property type="match status" value="1"/>
</dbReference>